<organism evidence="1 2">
    <name type="scientific">Mycena albidolilacea</name>
    <dbReference type="NCBI Taxonomy" id="1033008"/>
    <lineage>
        <taxon>Eukaryota</taxon>
        <taxon>Fungi</taxon>
        <taxon>Dikarya</taxon>
        <taxon>Basidiomycota</taxon>
        <taxon>Agaricomycotina</taxon>
        <taxon>Agaricomycetes</taxon>
        <taxon>Agaricomycetidae</taxon>
        <taxon>Agaricales</taxon>
        <taxon>Marasmiineae</taxon>
        <taxon>Mycenaceae</taxon>
        <taxon>Mycena</taxon>
    </lineage>
</organism>
<keyword evidence="2" id="KW-1185">Reference proteome</keyword>
<dbReference type="InterPro" id="IPR051055">
    <property type="entry name" value="PIF1_helicase"/>
</dbReference>
<protein>
    <recommendedName>
        <fullName evidence="3">ATP-dependent DNA helicase</fullName>
    </recommendedName>
</protein>
<proteinExistence type="predicted"/>
<evidence type="ECO:0000313" key="1">
    <source>
        <dbReference type="EMBL" id="KAJ7309973.1"/>
    </source>
</evidence>
<accession>A0AAD7EBE3</accession>
<comment type="caution">
    <text evidence="1">The sequence shown here is derived from an EMBL/GenBank/DDBJ whole genome shotgun (WGS) entry which is preliminary data.</text>
</comment>
<dbReference type="Proteomes" id="UP001218218">
    <property type="component" value="Unassembled WGS sequence"/>
</dbReference>
<gene>
    <name evidence="1" type="ORF">DFH08DRAFT_1049421</name>
</gene>
<evidence type="ECO:0008006" key="3">
    <source>
        <dbReference type="Google" id="ProtNLM"/>
    </source>
</evidence>
<dbReference type="InterPro" id="IPR027417">
    <property type="entry name" value="P-loop_NTPase"/>
</dbReference>
<dbReference type="PANTHER" id="PTHR47642">
    <property type="entry name" value="ATP-DEPENDENT DNA HELICASE"/>
    <property type="match status" value="1"/>
</dbReference>
<dbReference type="EMBL" id="JARIHO010000080">
    <property type="protein sequence ID" value="KAJ7309973.1"/>
    <property type="molecule type" value="Genomic_DNA"/>
</dbReference>
<sequence>MLAKDFLARLSRNIGIGKGGLSPNSFGGVNVIICGDFHQFPPVAVRPSEALYYLIDAIRDSLESKVGRTIYEEFSTVVILKEQMRVTDAVWLDFLRHLRVGDVQQYHLAMLCTLIVGKEHAATSVDFGTAPWNNVSLVTPRHAVRTQWNEASVRKMCRETGTRLFVCSADDTHKGQSLNLAQRYTLASHLGRRQNGKKQMQMKDLPNMIELAIGMKVLVTSNIETDLDLANGARGDIVDIILDPEEPPLGEGPIVYLRKLPVYILVKLARTRASRLEGLDERVIPLEPAQTTYHVKFDLPNGQTT</sequence>
<reference evidence="1" key="1">
    <citation type="submission" date="2023-03" db="EMBL/GenBank/DDBJ databases">
        <title>Massive genome expansion in bonnet fungi (Mycena s.s.) driven by repeated elements and novel gene families across ecological guilds.</title>
        <authorList>
            <consortium name="Lawrence Berkeley National Laboratory"/>
            <person name="Harder C.B."/>
            <person name="Miyauchi S."/>
            <person name="Viragh M."/>
            <person name="Kuo A."/>
            <person name="Thoen E."/>
            <person name="Andreopoulos B."/>
            <person name="Lu D."/>
            <person name="Skrede I."/>
            <person name="Drula E."/>
            <person name="Henrissat B."/>
            <person name="Morin E."/>
            <person name="Kohler A."/>
            <person name="Barry K."/>
            <person name="LaButti K."/>
            <person name="Morin E."/>
            <person name="Salamov A."/>
            <person name="Lipzen A."/>
            <person name="Mereny Z."/>
            <person name="Hegedus B."/>
            <person name="Baldrian P."/>
            <person name="Stursova M."/>
            <person name="Weitz H."/>
            <person name="Taylor A."/>
            <person name="Grigoriev I.V."/>
            <person name="Nagy L.G."/>
            <person name="Martin F."/>
            <person name="Kauserud H."/>
        </authorList>
    </citation>
    <scope>NUCLEOTIDE SEQUENCE</scope>
    <source>
        <strain evidence="1">CBHHK002</strain>
    </source>
</reference>
<name>A0AAD7EBE3_9AGAR</name>
<evidence type="ECO:0000313" key="2">
    <source>
        <dbReference type="Proteomes" id="UP001218218"/>
    </source>
</evidence>
<dbReference type="SUPFAM" id="SSF52540">
    <property type="entry name" value="P-loop containing nucleoside triphosphate hydrolases"/>
    <property type="match status" value="1"/>
</dbReference>
<feature type="non-terminal residue" evidence="1">
    <location>
        <position position="305"/>
    </location>
</feature>
<dbReference type="AlphaFoldDB" id="A0AAD7EBE3"/>